<keyword evidence="3" id="KW-0732">Signal</keyword>
<keyword evidence="2" id="KW-1133">Transmembrane helix</keyword>
<organism evidence="4 5">
    <name type="scientific">Branchiostoma lanceolatum</name>
    <name type="common">Common lancelet</name>
    <name type="synonym">Amphioxus lanceolatum</name>
    <dbReference type="NCBI Taxonomy" id="7740"/>
    <lineage>
        <taxon>Eukaryota</taxon>
        <taxon>Metazoa</taxon>
        <taxon>Chordata</taxon>
        <taxon>Cephalochordata</taxon>
        <taxon>Leptocardii</taxon>
        <taxon>Amphioxiformes</taxon>
        <taxon>Branchiostomatidae</taxon>
        <taxon>Branchiostoma</taxon>
    </lineage>
</organism>
<feature type="compositionally biased region" description="Polar residues" evidence="1">
    <location>
        <begin position="67"/>
        <end position="85"/>
    </location>
</feature>
<feature type="transmembrane region" description="Helical" evidence="2">
    <location>
        <begin position="97"/>
        <end position="121"/>
    </location>
</feature>
<feature type="region of interest" description="Disordered" evidence="1">
    <location>
        <begin position="67"/>
        <end position="87"/>
    </location>
</feature>
<protein>
    <submittedName>
        <fullName evidence="4">Hypp4679 protein</fullName>
    </submittedName>
</protein>
<reference evidence="4" key="1">
    <citation type="submission" date="2022-01" db="EMBL/GenBank/DDBJ databases">
        <authorList>
            <person name="Braso-Vives M."/>
        </authorList>
    </citation>
    <scope>NUCLEOTIDE SEQUENCE</scope>
</reference>
<dbReference type="AlphaFoldDB" id="A0A8K0A908"/>
<feature type="region of interest" description="Disordered" evidence="1">
    <location>
        <begin position="132"/>
        <end position="157"/>
    </location>
</feature>
<feature type="chain" id="PRO_5035424826" evidence="3">
    <location>
        <begin position="20"/>
        <end position="157"/>
    </location>
</feature>
<name>A0A8K0A908_BRALA</name>
<keyword evidence="5" id="KW-1185">Reference proteome</keyword>
<evidence type="ECO:0000256" key="2">
    <source>
        <dbReference type="SAM" id="Phobius"/>
    </source>
</evidence>
<evidence type="ECO:0000256" key="1">
    <source>
        <dbReference type="SAM" id="MobiDB-lite"/>
    </source>
</evidence>
<gene>
    <name evidence="4" type="primary">Hypp4679</name>
    <name evidence="4" type="ORF">BLAG_LOCUS23545</name>
</gene>
<sequence>MFFVIAHLCLLTSWLGVSAAPTRSPREVTYTCPPGRVWDPINEDCPPCTICYEYPDMEMCQNNACPDSTTPAAGQTTPSPNQTTMGADGVKGLDGGIVAIIVLGSILASVAILLAITYLLYKIRENAQEKAENNEEEELKLPIQEGHQGTSERVVME</sequence>
<dbReference type="Proteomes" id="UP000838412">
    <property type="component" value="Chromosome 8"/>
</dbReference>
<evidence type="ECO:0000256" key="3">
    <source>
        <dbReference type="SAM" id="SignalP"/>
    </source>
</evidence>
<dbReference type="Gene3D" id="4.10.400.20">
    <property type="match status" value="1"/>
</dbReference>
<dbReference type="EMBL" id="OV696693">
    <property type="protein sequence ID" value="CAH1271558.1"/>
    <property type="molecule type" value="Genomic_DNA"/>
</dbReference>
<keyword evidence="2" id="KW-0472">Membrane</keyword>
<evidence type="ECO:0000313" key="5">
    <source>
        <dbReference type="Proteomes" id="UP000838412"/>
    </source>
</evidence>
<feature type="signal peptide" evidence="3">
    <location>
        <begin position="1"/>
        <end position="19"/>
    </location>
</feature>
<accession>A0A8K0A908</accession>
<evidence type="ECO:0000313" key="4">
    <source>
        <dbReference type="EMBL" id="CAH1271558.1"/>
    </source>
</evidence>
<proteinExistence type="predicted"/>
<dbReference type="OrthoDB" id="10395799at2759"/>
<keyword evidence="2" id="KW-0812">Transmembrane</keyword>